<dbReference type="Proteomes" id="UP000254291">
    <property type="component" value="Unassembled WGS sequence"/>
</dbReference>
<name>A0A378SJ82_9MYCO</name>
<evidence type="ECO:0000313" key="3">
    <source>
        <dbReference type="Proteomes" id="UP000254291"/>
    </source>
</evidence>
<accession>A0A378SJ82</accession>
<evidence type="ECO:0000313" key="2">
    <source>
        <dbReference type="EMBL" id="STZ41447.1"/>
    </source>
</evidence>
<evidence type="ECO:0000256" key="1">
    <source>
        <dbReference type="SAM" id="MobiDB-lite"/>
    </source>
</evidence>
<proteinExistence type="predicted"/>
<dbReference type="AlphaFoldDB" id="A0A378SJ82"/>
<dbReference type="EMBL" id="UGQM01000001">
    <property type="protein sequence ID" value="STZ41447.1"/>
    <property type="molecule type" value="Genomic_DNA"/>
</dbReference>
<feature type="region of interest" description="Disordered" evidence="1">
    <location>
        <begin position="204"/>
        <end position="223"/>
    </location>
</feature>
<organism evidence="2 3">
    <name type="scientific">Mycolicibacterium gilvum</name>
    <dbReference type="NCBI Taxonomy" id="1804"/>
    <lineage>
        <taxon>Bacteria</taxon>
        <taxon>Bacillati</taxon>
        <taxon>Actinomycetota</taxon>
        <taxon>Actinomycetes</taxon>
        <taxon>Mycobacteriales</taxon>
        <taxon>Mycobacteriaceae</taxon>
        <taxon>Mycolicibacterium</taxon>
    </lineage>
</organism>
<sequence length="223" mass="24184">MPSAFIATGLTRRGAGLQHRTGQIGIVAGVARKHPTRRLTQICTIEVGANAGGQLLDRLFTQTGICACGTCLCAFDTRLDARRQCRTVDAAEILRVGFQHFSRGAHLPHSITVVRCCAARFHQDAAIRVTAASLTAQPQLMDDRRIPHTSTVKLRRPSVGQGRAVDKYPARRIGLHRTPAAWIPGRDTPVSLHHTDAMNATLTRYRSAASSPGDGLQLGPTRR</sequence>
<protein>
    <submittedName>
        <fullName evidence="2">Uncharacterized protein</fullName>
    </submittedName>
</protein>
<reference evidence="2 3" key="1">
    <citation type="submission" date="2018-06" db="EMBL/GenBank/DDBJ databases">
        <authorList>
            <consortium name="Pathogen Informatics"/>
            <person name="Doyle S."/>
        </authorList>
    </citation>
    <scope>NUCLEOTIDE SEQUENCE [LARGE SCALE GENOMIC DNA]</scope>
    <source>
        <strain evidence="2 3">NCTC10742</strain>
    </source>
</reference>
<gene>
    <name evidence="2" type="ORF">NCTC10742_00650</name>
</gene>